<dbReference type="InterPro" id="IPR000045">
    <property type="entry name" value="Prepilin_IV_endopep_pep"/>
</dbReference>
<evidence type="ECO:0000313" key="3">
    <source>
        <dbReference type="EMBL" id="MPL76131.1"/>
    </source>
</evidence>
<evidence type="ECO:0000256" key="1">
    <source>
        <dbReference type="SAM" id="Phobius"/>
    </source>
</evidence>
<organism evidence="3">
    <name type="scientific">bioreactor metagenome</name>
    <dbReference type="NCBI Taxonomy" id="1076179"/>
    <lineage>
        <taxon>unclassified sequences</taxon>
        <taxon>metagenomes</taxon>
        <taxon>ecological metagenomes</taxon>
    </lineage>
</organism>
<gene>
    <name evidence="3" type="ORF">SDC9_21976</name>
</gene>
<feature type="transmembrane region" description="Helical" evidence="1">
    <location>
        <begin position="30"/>
        <end position="47"/>
    </location>
</feature>
<comment type="caution">
    <text evidence="3">The sequence shown here is derived from an EMBL/GenBank/DDBJ whole genome shotgun (WGS) entry which is preliminary data.</text>
</comment>
<feature type="transmembrane region" description="Helical" evidence="1">
    <location>
        <begin position="52"/>
        <end position="71"/>
    </location>
</feature>
<dbReference type="Pfam" id="PF01478">
    <property type="entry name" value="Peptidase_A24"/>
    <property type="match status" value="1"/>
</dbReference>
<feature type="domain" description="Prepilin type IV endopeptidase peptidase" evidence="2">
    <location>
        <begin position="13"/>
        <end position="98"/>
    </location>
</feature>
<feature type="transmembrane region" description="Helical" evidence="1">
    <location>
        <begin position="124"/>
        <end position="140"/>
    </location>
</feature>
<feature type="transmembrane region" description="Helical" evidence="1">
    <location>
        <begin position="7"/>
        <end position="24"/>
    </location>
</feature>
<keyword evidence="1" id="KW-0472">Membrane</keyword>
<dbReference type="GO" id="GO:0004190">
    <property type="term" value="F:aspartic-type endopeptidase activity"/>
    <property type="evidence" value="ECO:0007669"/>
    <property type="project" value="InterPro"/>
</dbReference>
<keyword evidence="1" id="KW-0812">Transmembrane</keyword>
<name>A0A644UAW8_9ZZZZ</name>
<protein>
    <recommendedName>
        <fullName evidence="2">Prepilin type IV endopeptidase peptidase domain-containing protein</fullName>
    </recommendedName>
</protein>
<dbReference type="GO" id="GO:0016020">
    <property type="term" value="C:membrane"/>
    <property type="evidence" value="ECO:0007669"/>
    <property type="project" value="InterPro"/>
</dbReference>
<dbReference type="AlphaFoldDB" id="A0A644UAW8"/>
<evidence type="ECO:0000259" key="2">
    <source>
        <dbReference type="Pfam" id="PF01478"/>
    </source>
</evidence>
<feature type="transmembrane region" description="Helical" evidence="1">
    <location>
        <begin position="91"/>
        <end position="112"/>
    </location>
</feature>
<proteinExistence type="predicted"/>
<dbReference type="EMBL" id="VSSQ01000095">
    <property type="protein sequence ID" value="MPL76131.1"/>
    <property type="molecule type" value="Genomic_DNA"/>
</dbReference>
<keyword evidence="1" id="KW-1133">Transmembrane helix</keyword>
<sequence length="141" mass="15081">MEIKLPLFLQSGFFTALLAAASFWDIRKRIIPDTLCLGIALTGLLVFQPANLWGIFVALPFLLAALIWGGTGGGDIKLMAAAGLVLGFNKSMAALIVGLSGLLLFHGALAIIQKLRGRTVPRTYPLAPFLTLGCLLAYFIH</sequence>
<dbReference type="Gene3D" id="1.20.120.1220">
    <property type="match status" value="1"/>
</dbReference>
<accession>A0A644UAW8</accession>
<reference evidence="3" key="1">
    <citation type="submission" date="2019-08" db="EMBL/GenBank/DDBJ databases">
        <authorList>
            <person name="Kucharzyk K."/>
            <person name="Murdoch R.W."/>
            <person name="Higgins S."/>
            <person name="Loffler F."/>
        </authorList>
    </citation>
    <scope>NUCLEOTIDE SEQUENCE</scope>
</reference>